<dbReference type="PANTHER" id="PTHR48094:SF12">
    <property type="entry name" value="PARKINSON DISEASE PROTEIN 7 HOMOLOG"/>
    <property type="match status" value="1"/>
</dbReference>
<feature type="domain" description="DJ-1/PfpI" evidence="1">
    <location>
        <begin position="8"/>
        <end position="157"/>
    </location>
</feature>
<dbReference type="InParanoid" id="A0A077ZPW9"/>
<dbReference type="CDD" id="cd03135">
    <property type="entry name" value="GATase1_DJ-1"/>
    <property type="match status" value="1"/>
</dbReference>
<dbReference type="Proteomes" id="UP000039865">
    <property type="component" value="Unassembled WGS sequence"/>
</dbReference>
<evidence type="ECO:0000259" key="1">
    <source>
        <dbReference type="Pfam" id="PF01965"/>
    </source>
</evidence>
<dbReference type="InterPro" id="IPR002818">
    <property type="entry name" value="DJ-1/PfpI"/>
</dbReference>
<dbReference type="GO" id="GO:1903189">
    <property type="term" value="P:glyoxal metabolic process"/>
    <property type="evidence" value="ECO:0007669"/>
    <property type="project" value="TreeGrafter"/>
</dbReference>
<dbReference type="SUPFAM" id="SSF52317">
    <property type="entry name" value="Class I glutamine amidotransferase-like"/>
    <property type="match status" value="1"/>
</dbReference>
<dbReference type="Pfam" id="PF01965">
    <property type="entry name" value="DJ-1_PfpI"/>
    <property type="match status" value="1"/>
</dbReference>
<dbReference type="AlphaFoldDB" id="A0A077ZPW9"/>
<accession>A0A077ZPW9</accession>
<organism evidence="2 3">
    <name type="scientific">Stylonychia lemnae</name>
    <name type="common">Ciliate</name>
    <dbReference type="NCBI Taxonomy" id="5949"/>
    <lineage>
        <taxon>Eukaryota</taxon>
        <taxon>Sar</taxon>
        <taxon>Alveolata</taxon>
        <taxon>Ciliophora</taxon>
        <taxon>Intramacronucleata</taxon>
        <taxon>Spirotrichea</taxon>
        <taxon>Stichotrichia</taxon>
        <taxon>Sporadotrichida</taxon>
        <taxon>Oxytrichidae</taxon>
        <taxon>Stylonychinae</taxon>
        <taxon>Stylonychia</taxon>
    </lineage>
</organism>
<sequence>MNPHQQGKSALLCVANGSEDLETVTIIDILRRADIPLTLAKVYSKEEKHIASDMNINLMCKLMMGTLIDVFAESKELHTMLSKQIEQDRHIAAICASPAKVLVPFGILTDQKATCYPTMNNIIKNKSCILDKVVVDGNLITSQGPGTAALFALKIVQILKDKKTAQNVAQGALIDLQV</sequence>
<gene>
    <name evidence="2" type="primary">Contig1258.g1384</name>
    <name evidence="2" type="ORF">STYLEM_450</name>
</gene>
<dbReference type="Gene3D" id="3.40.50.880">
    <property type="match status" value="1"/>
</dbReference>
<evidence type="ECO:0000313" key="3">
    <source>
        <dbReference type="Proteomes" id="UP000039865"/>
    </source>
</evidence>
<dbReference type="OMA" id="CGHEKAQ"/>
<dbReference type="OrthoDB" id="543156at2759"/>
<proteinExistence type="predicted"/>
<dbReference type="InterPro" id="IPR050325">
    <property type="entry name" value="Prot/Nucl_acid_deglycase"/>
</dbReference>
<dbReference type="InterPro" id="IPR029062">
    <property type="entry name" value="Class_I_gatase-like"/>
</dbReference>
<protein>
    <recommendedName>
        <fullName evidence="1">DJ-1/PfpI domain-containing protein</fullName>
    </recommendedName>
</protein>
<name>A0A077ZPW9_STYLE</name>
<dbReference type="GO" id="GO:0005737">
    <property type="term" value="C:cytoplasm"/>
    <property type="evidence" value="ECO:0007669"/>
    <property type="project" value="TreeGrafter"/>
</dbReference>
<dbReference type="PANTHER" id="PTHR48094">
    <property type="entry name" value="PROTEIN/NUCLEIC ACID DEGLYCASE DJ-1-RELATED"/>
    <property type="match status" value="1"/>
</dbReference>
<reference evidence="2 3" key="1">
    <citation type="submission" date="2014-06" db="EMBL/GenBank/DDBJ databases">
        <authorList>
            <person name="Swart Estienne"/>
        </authorList>
    </citation>
    <scope>NUCLEOTIDE SEQUENCE [LARGE SCALE GENOMIC DNA]</scope>
    <source>
        <strain evidence="2 3">130c</strain>
    </source>
</reference>
<evidence type="ECO:0000313" key="2">
    <source>
        <dbReference type="EMBL" id="CDW71504.1"/>
    </source>
</evidence>
<dbReference type="EMBL" id="CCKQ01000430">
    <property type="protein sequence ID" value="CDW71504.1"/>
    <property type="molecule type" value="Genomic_DNA"/>
</dbReference>
<keyword evidence="3" id="KW-1185">Reference proteome</keyword>